<dbReference type="Pfam" id="PF03610">
    <property type="entry name" value="EIIA-man"/>
    <property type="match status" value="1"/>
</dbReference>
<comment type="caution">
    <text evidence="5">The sequence shown here is derived from an EMBL/GenBank/DDBJ whole genome shotgun (WGS) entry which is preliminary data.</text>
</comment>
<dbReference type="GO" id="GO:0009401">
    <property type="term" value="P:phosphoenolpyruvate-dependent sugar phosphotransferase system"/>
    <property type="evidence" value="ECO:0007669"/>
    <property type="project" value="InterPro"/>
</dbReference>
<dbReference type="GO" id="GO:0016020">
    <property type="term" value="C:membrane"/>
    <property type="evidence" value="ECO:0007669"/>
    <property type="project" value="InterPro"/>
</dbReference>
<dbReference type="EMBL" id="BNBD01000003">
    <property type="protein sequence ID" value="GHF38098.1"/>
    <property type="molecule type" value="Genomic_DNA"/>
</dbReference>
<dbReference type="Pfam" id="PF02734">
    <property type="entry name" value="Dak2"/>
    <property type="match status" value="1"/>
</dbReference>
<evidence type="ECO:0000256" key="2">
    <source>
        <dbReference type="ARBA" id="ARBA00022777"/>
    </source>
</evidence>
<dbReference type="AlphaFoldDB" id="A0A919B197"/>
<keyword evidence="1" id="KW-0808">Transferase</keyword>
<feature type="domain" description="PTS EIIA type-4" evidence="3">
    <location>
        <begin position="239"/>
        <end position="367"/>
    </location>
</feature>
<dbReference type="Proteomes" id="UP000638313">
    <property type="component" value="Unassembled WGS sequence"/>
</dbReference>
<evidence type="ECO:0000256" key="1">
    <source>
        <dbReference type="ARBA" id="ARBA00022679"/>
    </source>
</evidence>
<dbReference type="GO" id="GO:0005829">
    <property type="term" value="C:cytosol"/>
    <property type="evidence" value="ECO:0007669"/>
    <property type="project" value="TreeGrafter"/>
</dbReference>
<evidence type="ECO:0000259" key="4">
    <source>
        <dbReference type="PROSITE" id="PS51480"/>
    </source>
</evidence>
<dbReference type="SMART" id="SM01120">
    <property type="entry name" value="Dak2"/>
    <property type="match status" value="1"/>
</dbReference>
<dbReference type="InterPro" id="IPR004007">
    <property type="entry name" value="DhaL_dom"/>
</dbReference>
<dbReference type="SUPFAM" id="SSF101473">
    <property type="entry name" value="DhaL-like"/>
    <property type="match status" value="1"/>
</dbReference>
<evidence type="ECO:0000313" key="6">
    <source>
        <dbReference type="Proteomes" id="UP000638313"/>
    </source>
</evidence>
<dbReference type="InterPro" id="IPR036117">
    <property type="entry name" value="DhaL_dom_sf"/>
</dbReference>
<dbReference type="InterPro" id="IPR012737">
    <property type="entry name" value="DhaK_L_YcgS"/>
</dbReference>
<gene>
    <name evidence="5" type="ORF">GCM10010218_19040</name>
</gene>
<feature type="domain" description="DhaL" evidence="4">
    <location>
        <begin position="8"/>
        <end position="208"/>
    </location>
</feature>
<dbReference type="InterPro" id="IPR036662">
    <property type="entry name" value="PTS_EIIA_man-typ_sf"/>
</dbReference>
<organism evidence="5 6">
    <name type="scientific">Streptomyces mashuensis</name>
    <dbReference type="NCBI Taxonomy" id="33904"/>
    <lineage>
        <taxon>Bacteria</taxon>
        <taxon>Bacillati</taxon>
        <taxon>Actinomycetota</taxon>
        <taxon>Actinomycetes</taxon>
        <taxon>Kitasatosporales</taxon>
        <taxon>Streptomycetaceae</taxon>
        <taxon>Streptomyces</taxon>
    </lineage>
</organism>
<dbReference type="InterPro" id="IPR004701">
    <property type="entry name" value="PTS_EIIA_man-typ"/>
</dbReference>
<dbReference type="InterPro" id="IPR050861">
    <property type="entry name" value="Dihydroxyacetone_Kinase"/>
</dbReference>
<dbReference type="Gene3D" id="1.25.40.340">
    <property type="match status" value="1"/>
</dbReference>
<accession>A0A919B197</accession>
<dbReference type="PANTHER" id="PTHR28629">
    <property type="entry name" value="TRIOKINASE/FMN CYCLASE"/>
    <property type="match status" value="1"/>
</dbReference>
<name>A0A919B197_9ACTN</name>
<dbReference type="GO" id="GO:0019563">
    <property type="term" value="P:glycerol catabolic process"/>
    <property type="evidence" value="ECO:0007669"/>
    <property type="project" value="TreeGrafter"/>
</dbReference>
<dbReference type="PROSITE" id="PS51096">
    <property type="entry name" value="PTS_EIIA_TYPE_4"/>
    <property type="match status" value="1"/>
</dbReference>
<dbReference type="Gene3D" id="3.40.50.510">
    <property type="entry name" value="Phosphotransferase system, mannose-type IIA component"/>
    <property type="match status" value="1"/>
</dbReference>
<reference evidence="5" key="1">
    <citation type="journal article" date="2014" name="Int. J. Syst. Evol. Microbiol.">
        <title>Complete genome sequence of Corynebacterium casei LMG S-19264T (=DSM 44701T), isolated from a smear-ripened cheese.</title>
        <authorList>
            <consortium name="US DOE Joint Genome Institute (JGI-PGF)"/>
            <person name="Walter F."/>
            <person name="Albersmeier A."/>
            <person name="Kalinowski J."/>
            <person name="Ruckert C."/>
        </authorList>
    </citation>
    <scope>NUCLEOTIDE SEQUENCE</scope>
    <source>
        <strain evidence="5">JCM 4059</strain>
    </source>
</reference>
<evidence type="ECO:0000259" key="3">
    <source>
        <dbReference type="PROSITE" id="PS51096"/>
    </source>
</evidence>
<sequence length="369" mass="36183">MTVTLDLEFFRRFVERATRAVTERAAYLTDLDAAIGDADHGANLKRGFGSAAQAGVTDGATAPGPLLTAVGVHLTNTVGGASGPLYGTVLRRMGKVLGDDAVVTPERLGEALAAAVASVRRLGDAAPGDKTMVDALQPAADAYAAALAAGGTAADALRAAAEAARAGAEATVPLQARRGRASYLGERSIGHKDPGAASSALLVTALHEAGDPQLCATAPVAPEEEPAPAEAAPAAAPGPVGLVLVSHSREVAGATAALARALVGSGEPAPLECAGGLPGGGVGTDAGLVRRALAAADRGSGVVALCDMGSAVLTVKTLLAEAEAPAGHVRIADAPFVEGAVAAAVTASAGGDLAAVLAAAEDARDYRKL</sequence>
<reference evidence="5" key="2">
    <citation type="submission" date="2020-09" db="EMBL/GenBank/DDBJ databases">
        <authorList>
            <person name="Sun Q."/>
            <person name="Ohkuma M."/>
        </authorList>
    </citation>
    <scope>NUCLEOTIDE SEQUENCE</scope>
    <source>
        <strain evidence="5">JCM 4059</strain>
    </source>
</reference>
<dbReference type="FunFam" id="1.25.40.340:FF:000002">
    <property type="entry name" value="Dihydroxyacetone kinase, L subunit"/>
    <property type="match status" value="1"/>
</dbReference>
<evidence type="ECO:0000313" key="5">
    <source>
        <dbReference type="EMBL" id="GHF38098.1"/>
    </source>
</evidence>
<dbReference type="GO" id="GO:0004371">
    <property type="term" value="F:glycerone kinase activity"/>
    <property type="evidence" value="ECO:0007669"/>
    <property type="project" value="InterPro"/>
</dbReference>
<proteinExistence type="predicted"/>
<dbReference type="PROSITE" id="PS51480">
    <property type="entry name" value="DHAL"/>
    <property type="match status" value="1"/>
</dbReference>
<protein>
    <recommendedName>
        <fullName evidence="7">Dihydroxyacetone kinase subunit L</fullName>
    </recommendedName>
</protein>
<evidence type="ECO:0008006" key="7">
    <source>
        <dbReference type="Google" id="ProtNLM"/>
    </source>
</evidence>
<dbReference type="NCBIfam" id="TIGR02365">
    <property type="entry name" value="dha_L_ycgS"/>
    <property type="match status" value="1"/>
</dbReference>
<dbReference type="PANTHER" id="PTHR28629:SF4">
    <property type="entry name" value="TRIOKINASE_FMN CYCLASE"/>
    <property type="match status" value="1"/>
</dbReference>
<keyword evidence="6" id="KW-1185">Reference proteome</keyword>
<keyword evidence="2" id="KW-0418">Kinase</keyword>
<dbReference type="SUPFAM" id="SSF53062">
    <property type="entry name" value="PTS system fructose IIA component-like"/>
    <property type="match status" value="1"/>
</dbReference>